<dbReference type="Proteomes" id="UP001218218">
    <property type="component" value="Unassembled WGS sequence"/>
</dbReference>
<protein>
    <submittedName>
        <fullName evidence="2">Uncharacterized protein</fullName>
    </submittedName>
</protein>
<evidence type="ECO:0000313" key="2">
    <source>
        <dbReference type="EMBL" id="KAJ7358502.1"/>
    </source>
</evidence>
<feature type="compositionally biased region" description="Basic residues" evidence="1">
    <location>
        <begin position="129"/>
        <end position="139"/>
    </location>
</feature>
<dbReference type="AlphaFoldDB" id="A0AAD7AH41"/>
<keyword evidence="3" id="KW-1185">Reference proteome</keyword>
<reference evidence="2" key="1">
    <citation type="submission" date="2023-03" db="EMBL/GenBank/DDBJ databases">
        <title>Massive genome expansion in bonnet fungi (Mycena s.s.) driven by repeated elements and novel gene families across ecological guilds.</title>
        <authorList>
            <consortium name="Lawrence Berkeley National Laboratory"/>
            <person name="Harder C.B."/>
            <person name="Miyauchi S."/>
            <person name="Viragh M."/>
            <person name="Kuo A."/>
            <person name="Thoen E."/>
            <person name="Andreopoulos B."/>
            <person name="Lu D."/>
            <person name="Skrede I."/>
            <person name="Drula E."/>
            <person name="Henrissat B."/>
            <person name="Morin E."/>
            <person name="Kohler A."/>
            <person name="Barry K."/>
            <person name="LaButti K."/>
            <person name="Morin E."/>
            <person name="Salamov A."/>
            <person name="Lipzen A."/>
            <person name="Mereny Z."/>
            <person name="Hegedus B."/>
            <person name="Baldrian P."/>
            <person name="Stursova M."/>
            <person name="Weitz H."/>
            <person name="Taylor A."/>
            <person name="Grigoriev I.V."/>
            <person name="Nagy L.G."/>
            <person name="Martin F."/>
            <person name="Kauserud H."/>
        </authorList>
    </citation>
    <scope>NUCLEOTIDE SEQUENCE</scope>
    <source>
        <strain evidence="2">CBHHK002</strain>
    </source>
</reference>
<comment type="caution">
    <text evidence="2">The sequence shown here is derived from an EMBL/GenBank/DDBJ whole genome shotgun (WGS) entry which is preliminary data.</text>
</comment>
<name>A0AAD7AH41_9AGAR</name>
<organism evidence="2 3">
    <name type="scientific">Mycena albidolilacea</name>
    <dbReference type="NCBI Taxonomy" id="1033008"/>
    <lineage>
        <taxon>Eukaryota</taxon>
        <taxon>Fungi</taxon>
        <taxon>Dikarya</taxon>
        <taxon>Basidiomycota</taxon>
        <taxon>Agaricomycotina</taxon>
        <taxon>Agaricomycetes</taxon>
        <taxon>Agaricomycetidae</taxon>
        <taxon>Agaricales</taxon>
        <taxon>Marasmiineae</taxon>
        <taxon>Mycenaceae</taxon>
        <taxon>Mycena</taxon>
    </lineage>
</organism>
<evidence type="ECO:0000256" key="1">
    <source>
        <dbReference type="SAM" id="MobiDB-lite"/>
    </source>
</evidence>
<proteinExistence type="predicted"/>
<accession>A0AAD7AH41</accession>
<feature type="compositionally biased region" description="Acidic residues" evidence="1">
    <location>
        <begin position="145"/>
        <end position="164"/>
    </location>
</feature>
<gene>
    <name evidence="2" type="ORF">DFH08DRAFT_802322</name>
</gene>
<dbReference type="EMBL" id="JARIHO010000007">
    <property type="protein sequence ID" value="KAJ7358502.1"/>
    <property type="molecule type" value="Genomic_DNA"/>
</dbReference>
<sequence length="164" mass="18112">MLMCLLCTFPSLPTLRLFLSLAALLTVFHVAGGLKDKGWTYTMEGRFLEIVLALLAQARGRCRDTHRPLIALALSVYAAHPRRAGRREWGGGCTELEADIFVAKFVEQELKDAHGVAPARVAICGHGHGTRRQGRRGVRHVGEWNMDDDEGEGNSDNDCVEDDL</sequence>
<feature type="region of interest" description="Disordered" evidence="1">
    <location>
        <begin position="129"/>
        <end position="164"/>
    </location>
</feature>
<evidence type="ECO:0000313" key="3">
    <source>
        <dbReference type="Proteomes" id="UP001218218"/>
    </source>
</evidence>